<sequence length="1218" mass="144876">MMNIINVLKILLLFFHSSHTFENHKLSTQSSFLSKRSGSNLTLHCNSNYEPILCLWKTSYGHVYTLSNGVLAERGRLAHVPWKGCAMEILGVQKRDSGKWECEVGVVIGDDFVTSTENIVLAITDKETNKQVTQSTNTSTNRKSSTSGIREVGDDVIMHCSGTSGVVSLCRWKTPYHSTYIVGQGIYVERGRIQWRGKDPEKDCTIRISSLEMRDAGVWTCEIGFGGNNYNDLIIQTKDYRINIEAPLKLSTPTILTEKDQATLVCHANKEFDTCKWKTPYGSIFTFKDPQSSHENGRLSFYSFRSSKTDCGIMIERVELRDNGDWVCLVEANNNGKIHQKSSEILSLRSKSSDNLLDESINNDYSTDLDYGYSPLDIDAIDYVNGDFDKVSSISSSSISSSPPFHVPFTSLFQKKNPETSTMTVRTSSPTPQTRRSFRRKISTTISSKTLNPNKREPSKPDLLLQRTPKIQQNYRLSNPRLNNPSTTINQIELKKLSTSSHPISTKAPSTSTTDNPSSFPHPFRTTSVIKSISSVYTPDKGRILVSISFKPTDKTNTDPPTVLVNGNPSQESENNQERETAKRKAIQRERERQRRLDKEKEEIRRREEERERELKRQREKQEEDMRNRKAAEDELRRIKKEEEDKLRRKTDEEERRRKAEEERLMILKVEEKEKLRMKKVEEERLRRLKEEEESLRTIKEEQDRLKRIKEEEARFKRIEQDRLKRIKEEEERLKRIKEEQERLKRTKEEEDRQRKVKEEEDRLRRIKEEEERQRRVKEEEYRLKRIKEEEENQRKIKEEELLRRKDQERLLRRRKEQGRQQQRRRKEQAEELRRQKEQELEQEIRRKEQEEALKKQKELEEELERQKKEQEEELKKQKEWEEEQERKKKEEEKQELNRTKELERELQKRRLEQQEEEIRRRKNQELRRRTEIELQKRRHEQERIRKEPDEDLKLSKEEHEREKIIREHERRKKFDRKRLTNLEKERQRYVDQQQQLLKKERRQFEVNRRRKLRRERYKGIKAERRIQIEPTNEPVPSTRSKESTQASIGRKRIVVIDRDEPIGTRQNVQNIDSRRRFYLNEGNTAIRRKKVNLEGERLAPKIIKSVEMSTSVKSTVREEVRQVKEIRHVSKVITISPHHSISHSHSEKSNEPIPKQPMKEVVNPFTIKENIKNLIQSQTLTSTSLPPQTPVKLPNTENDETRRGECLTILNVFQNYI</sequence>
<dbReference type="AlphaFoldDB" id="A0A0K2TNF0"/>
<dbReference type="Pfam" id="PF07686">
    <property type="entry name" value="V-set"/>
    <property type="match status" value="1"/>
</dbReference>
<dbReference type="PROSITE" id="PS50835">
    <property type="entry name" value="IG_LIKE"/>
    <property type="match status" value="1"/>
</dbReference>
<dbReference type="SUPFAM" id="SSF48726">
    <property type="entry name" value="Immunoglobulin"/>
    <property type="match status" value="2"/>
</dbReference>
<feature type="region of interest" description="Disordered" evidence="1">
    <location>
        <begin position="551"/>
        <end position="660"/>
    </location>
</feature>
<dbReference type="InterPro" id="IPR007110">
    <property type="entry name" value="Ig-like_dom"/>
</dbReference>
<reference evidence="4" key="1">
    <citation type="submission" date="2014-05" db="EMBL/GenBank/DDBJ databases">
        <authorList>
            <person name="Chronopoulou M."/>
        </authorList>
    </citation>
    <scope>NUCLEOTIDE SEQUENCE</scope>
    <source>
        <tissue evidence="4">Whole organism</tissue>
    </source>
</reference>
<feature type="region of interest" description="Disordered" evidence="1">
    <location>
        <begin position="743"/>
        <end position="762"/>
    </location>
</feature>
<feature type="compositionally biased region" description="Basic and acidic residues" evidence="1">
    <location>
        <begin position="828"/>
        <end position="841"/>
    </location>
</feature>
<evidence type="ECO:0000256" key="1">
    <source>
        <dbReference type="SAM" id="MobiDB-lite"/>
    </source>
</evidence>
<feature type="region of interest" description="Disordered" evidence="1">
    <location>
        <begin position="497"/>
        <end position="525"/>
    </location>
</feature>
<dbReference type="InterPro" id="IPR013106">
    <property type="entry name" value="Ig_V-set"/>
</dbReference>
<dbReference type="InterPro" id="IPR036179">
    <property type="entry name" value="Ig-like_dom_sf"/>
</dbReference>
<dbReference type="InterPro" id="IPR013783">
    <property type="entry name" value="Ig-like_fold"/>
</dbReference>
<feature type="domain" description="Ig-like" evidence="3">
    <location>
        <begin position="247"/>
        <end position="344"/>
    </location>
</feature>
<feature type="compositionally biased region" description="Polar residues" evidence="1">
    <location>
        <begin position="417"/>
        <end position="435"/>
    </location>
</feature>
<feature type="region of interest" description="Disordered" evidence="1">
    <location>
        <begin position="1180"/>
        <end position="1200"/>
    </location>
</feature>
<name>A0A0K2TNF0_LEPSM</name>
<protein>
    <submittedName>
        <fullName evidence="4">Putative LOC100115799 [Nasonia vitripennis]</fullName>
    </submittedName>
</protein>
<feature type="region of interest" description="Disordered" evidence="1">
    <location>
        <begin position="813"/>
        <end position="841"/>
    </location>
</feature>
<dbReference type="InterPro" id="IPR003599">
    <property type="entry name" value="Ig_sub"/>
</dbReference>
<dbReference type="PANTHER" id="PTHR22175:SF0">
    <property type="entry name" value="SMALL ACIDIC PROTEIN"/>
    <property type="match status" value="1"/>
</dbReference>
<feature type="signal peptide" evidence="2">
    <location>
        <begin position="1"/>
        <end position="20"/>
    </location>
</feature>
<evidence type="ECO:0000313" key="4">
    <source>
        <dbReference type="EMBL" id="CDW27489.1"/>
    </source>
</evidence>
<dbReference type="Gene3D" id="2.60.40.10">
    <property type="entry name" value="Immunoglobulins"/>
    <property type="match status" value="2"/>
</dbReference>
<feature type="region of interest" description="Disordered" evidence="1">
    <location>
        <begin position="930"/>
        <end position="949"/>
    </location>
</feature>
<feature type="compositionally biased region" description="Polar residues" evidence="1">
    <location>
        <begin position="443"/>
        <end position="453"/>
    </location>
</feature>
<feature type="compositionally biased region" description="Basic and acidic residues" evidence="1">
    <location>
        <begin position="576"/>
        <end position="660"/>
    </location>
</feature>
<evidence type="ECO:0000259" key="3">
    <source>
        <dbReference type="PROSITE" id="PS50835"/>
    </source>
</evidence>
<accession>A0A0K2TNF0</accession>
<dbReference type="OrthoDB" id="6348739at2759"/>
<feature type="chain" id="PRO_5005488013" evidence="2">
    <location>
        <begin position="21"/>
        <end position="1218"/>
    </location>
</feature>
<evidence type="ECO:0000256" key="2">
    <source>
        <dbReference type="SAM" id="SignalP"/>
    </source>
</evidence>
<proteinExistence type="predicted"/>
<dbReference type="InterPro" id="IPR026714">
    <property type="entry name" value="SMAP"/>
</dbReference>
<dbReference type="EMBL" id="HACA01010128">
    <property type="protein sequence ID" value="CDW27489.1"/>
    <property type="molecule type" value="Transcribed_RNA"/>
</dbReference>
<organism evidence="4">
    <name type="scientific">Lepeophtheirus salmonis</name>
    <name type="common">Salmon louse</name>
    <name type="synonym">Caligus salmonis</name>
    <dbReference type="NCBI Taxonomy" id="72036"/>
    <lineage>
        <taxon>Eukaryota</taxon>
        <taxon>Metazoa</taxon>
        <taxon>Ecdysozoa</taxon>
        <taxon>Arthropoda</taxon>
        <taxon>Crustacea</taxon>
        <taxon>Multicrustacea</taxon>
        <taxon>Hexanauplia</taxon>
        <taxon>Copepoda</taxon>
        <taxon>Siphonostomatoida</taxon>
        <taxon>Caligidae</taxon>
        <taxon>Lepeophtheirus</taxon>
    </lineage>
</organism>
<keyword evidence="2" id="KW-0732">Signal</keyword>
<feature type="compositionally biased region" description="Basic residues" evidence="1">
    <location>
        <begin position="813"/>
        <end position="827"/>
    </location>
</feature>
<dbReference type="PANTHER" id="PTHR22175">
    <property type="entry name" value="SMALL ACIDIC PROTEIN-RELATED"/>
    <property type="match status" value="1"/>
</dbReference>
<dbReference type="SMART" id="SM00409">
    <property type="entry name" value="IG"/>
    <property type="match status" value="3"/>
</dbReference>
<feature type="compositionally biased region" description="Polar residues" evidence="1">
    <location>
        <begin position="565"/>
        <end position="574"/>
    </location>
</feature>
<feature type="region of interest" description="Disordered" evidence="1">
    <location>
        <begin position="417"/>
        <end position="465"/>
    </location>
</feature>
<feature type="region of interest" description="Disordered" evidence="1">
    <location>
        <begin position="871"/>
        <end position="900"/>
    </location>
</feature>